<evidence type="ECO:0000256" key="1">
    <source>
        <dbReference type="SAM" id="Phobius"/>
    </source>
</evidence>
<keyword evidence="4" id="KW-1185">Reference proteome</keyword>
<protein>
    <submittedName>
        <fullName evidence="3">Type II secretion system protein G</fullName>
    </submittedName>
</protein>
<dbReference type="PANTHER" id="PTHR30093">
    <property type="entry name" value="GENERAL SECRETION PATHWAY PROTEIN G"/>
    <property type="match status" value="1"/>
</dbReference>
<dbReference type="InterPro" id="IPR012902">
    <property type="entry name" value="N_methyl_site"/>
</dbReference>
<feature type="domain" description="DUF1559" evidence="2">
    <location>
        <begin position="45"/>
        <end position="84"/>
    </location>
</feature>
<keyword evidence="1" id="KW-0472">Membrane</keyword>
<dbReference type="EMBL" id="SIHJ01000006">
    <property type="protein sequence ID" value="TWT29754.1"/>
    <property type="molecule type" value="Genomic_DNA"/>
</dbReference>
<keyword evidence="1" id="KW-1133">Transmembrane helix</keyword>
<dbReference type="AlphaFoldDB" id="A0A5C5UTK3"/>
<dbReference type="InterPro" id="IPR045584">
    <property type="entry name" value="Pilin-like"/>
</dbReference>
<dbReference type="SUPFAM" id="SSF54523">
    <property type="entry name" value="Pili subunits"/>
    <property type="match status" value="1"/>
</dbReference>
<comment type="caution">
    <text evidence="3">The sequence shown here is derived from an EMBL/GenBank/DDBJ whole genome shotgun (WGS) entry which is preliminary data.</text>
</comment>
<keyword evidence="1" id="KW-0812">Transmembrane</keyword>
<dbReference type="RefSeq" id="WP_146568878.1">
    <property type="nucleotide sequence ID" value="NZ_SIHJ01000006.1"/>
</dbReference>
<dbReference type="NCBIfam" id="TIGR02532">
    <property type="entry name" value="IV_pilin_GFxxxE"/>
    <property type="match status" value="1"/>
</dbReference>
<gene>
    <name evidence="3" type="primary">xcpT_23</name>
    <name evidence="3" type="ORF">KOR34_50720</name>
</gene>
<feature type="transmembrane region" description="Helical" evidence="1">
    <location>
        <begin position="21"/>
        <end position="44"/>
    </location>
</feature>
<evidence type="ECO:0000259" key="2">
    <source>
        <dbReference type="Pfam" id="PF07596"/>
    </source>
</evidence>
<sequence>MPASHLDRRFRRKAGRCAAGFTIVELLVAVFIIGVLIALLIPAVQAAREQARHTACKNNLRQIGLLTHMYRDLHKGKFPDGVRTGSFSYRMSPGLKTQGDRSAFPETYGLQAVFEEEDYIEPRSGIWICPSQTEEMKRHRNTYAFSIAKSLSSRNPPNQKTSLWVWDNFSLNPGLSGFRGPFSAYTIKSSERVYPHGSLRGKGYNQLFQDGHLGYRRL</sequence>
<evidence type="ECO:0000313" key="4">
    <source>
        <dbReference type="Proteomes" id="UP000316714"/>
    </source>
</evidence>
<dbReference type="Gene3D" id="3.30.700.10">
    <property type="entry name" value="Glycoprotein, Type 4 Pilin"/>
    <property type="match status" value="1"/>
</dbReference>
<dbReference type="Proteomes" id="UP000316714">
    <property type="component" value="Unassembled WGS sequence"/>
</dbReference>
<organism evidence="3 4">
    <name type="scientific">Posidoniimonas corsicana</name>
    <dbReference type="NCBI Taxonomy" id="1938618"/>
    <lineage>
        <taxon>Bacteria</taxon>
        <taxon>Pseudomonadati</taxon>
        <taxon>Planctomycetota</taxon>
        <taxon>Planctomycetia</taxon>
        <taxon>Pirellulales</taxon>
        <taxon>Lacipirellulaceae</taxon>
        <taxon>Posidoniimonas</taxon>
    </lineage>
</organism>
<reference evidence="3 4" key="1">
    <citation type="submission" date="2019-02" db="EMBL/GenBank/DDBJ databases">
        <title>Deep-cultivation of Planctomycetes and their phenomic and genomic characterization uncovers novel biology.</title>
        <authorList>
            <person name="Wiegand S."/>
            <person name="Jogler M."/>
            <person name="Boedeker C."/>
            <person name="Pinto D."/>
            <person name="Vollmers J."/>
            <person name="Rivas-Marin E."/>
            <person name="Kohn T."/>
            <person name="Peeters S.H."/>
            <person name="Heuer A."/>
            <person name="Rast P."/>
            <person name="Oberbeckmann S."/>
            <person name="Bunk B."/>
            <person name="Jeske O."/>
            <person name="Meyerdierks A."/>
            <person name="Storesund J.E."/>
            <person name="Kallscheuer N."/>
            <person name="Luecker S."/>
            <person name="Lage O.M."/>
            <person name="Pohl T."/>
            <person name="Merkel B.J."/>
            <person name="Hornburger P."/>
            <person name="Mueller R.-W."/>
            <person name="Bruemmer F."/>
            <person name="Labrenz M."/>
            <person name="Spormann A.M."/>
            <person name="Op Den Camp H."/>
            <person name="Overmann J."/>
            <person name="Amann R."/>
            <person name="Jetten M.S.M."/>
            <person name="Mascher T."/>
            <person name="Medema M.H."/>
            <person name="Devos D.P."/>
            <person name="Kaster A.-K."/>
            <person name="Ovreas L."/>
            <person name="Rohde M."/>
            <person name="Galperin M.Y."/>
            <person name="Jogler C."/>
        </authorList>
    </citation>
    <scope>NUCLEOTIDE SEQUENCE [LARGE SCALE GENOMIC DNA]</scope>
    <source>
        <strain evidence="3 4">KOR34</strain>
    </source>
</reference>
<dbReference type="InterPro" id="IPR011453">
    <property type="entry name" value="DUF1559"/>
</dbReference>
<dbReference type="OrthoDB" id="272462at2"/>
<proteinExistence type="predicted"/>
<dbReference type="Pfam" id="PF07596">
    <property type="entry name" value="SBP_bac_10"/>
    <property type="match status" value="1"/>
</dbReference>
<name>A0A5C5UTK3_9BACT</name>
<dbReference type="PANTHER" id="PTHR30093:SF2">
    <property type="entry name" value="TYPE II SECRETION SYSTEM PROTEIN H"/>
    <property type="match status" value="1"/>
</dbReference>
<dbReference type="Pfam" id="PF07963">
    <property type="entry name" value="N_methyl"/>
    <property type="match status" value="1"/>
</dbReference>
<accession>A0A5C5UTK3</accession>
<evidence type="ECO:0000313" key="3">
    <source>
        <dbReference type="EMBL" id="TWT29754.1"/>
    </source>
</evidence>